<protein>
    <submittedName>
        <fullName evidence="2">Uncharacterized protein</fullName>
    </submittedName>
</protein>
<feature type="region of interest" description="Disordered" evidence="1">
    <location>
        <begin position="1"/>
        <end position="20"/>
    </location>
</feature>
<name>A0A803MUG9_CHEQI</name>
<accession>A0A803MUG9</accession>
<keyword evidence="3" id="KW-1185">Reference proteome</keyword>
<organism evidence="2 3">
    <name type="scientific">Chenopodium quinoa</name>
    <name type="common">Quinoa</name>
    <dbReference type="NCBI Taxonomy" id="63459"/>
    <lineage>
        <taxon>Eukaryota</taxon>
        <taxon>Viridiplantae</taxon>
        <taxon>Streptophyta</taxon>
        <taxon>Embryophyta</taxon>
        <taxon>Tracheophyta</taxon>
        <taxon>Spermatophyta</taxon>
        <taxon>Magnoliopsida</taxon>
        <taxon>eudicotyledons</taxon>
        <taxon>Gunneridae</taxon>
        <taxon>Pentapetalae</taxon>
        <taxon>Caryophyllales</taxon>
        <taxon>Chenopodiaceae</taxon>
        <taxon>Chenopodioideae</taxon>
        <taxon>Atripliceae</taxon>
        <taxon>Chenopodium</taxon>
    </lineage>
</organism>
<reference evidence="2" key="2">
    <citation type="submission" date="2021-03" db="UniProtKB">
        <authorList>
            <consortium name="EnsemblPlants"/>
        </authorList>
    </citation>
    <scope>IDENTIFICATION</scope>
</reference>
<sequence length="186" mass="21262">VYFENAGSTGPRDENGWINGLRDEVNPSPGKVGADYYADHINRSSPNLEEEPRPNKLSPFDKRLLCFVRGWKELKNDAEPGSNLILCDGVDASQRDYYRVVSPRSHAGDHYVRVASVLYMKTWASQHTRKRIMMDPLYAEKHTSSLRNNLFLEDVNSDFNELHANLETILPKERRGGRRKGSHMTS</sequence>
<evidence type="ECO:0000313" key="2">
    <source>
        <dbReference type="EnsemblPlants" id="AUR62035481-RA:cds"/>
    </source>
</evidence>
<feature type="compositionally biased region" description="Basic and acidic residues" evidence="1">
    <location>
        <begin position="11"/>
        <end position="20"/>
    </location>
</feature>
<reference evidence="2" key="1">
    <citation type="journal article" date="2017" name="Nature">
        <title>The genome of Chenopodium quinoa.</title>
        <authorList>
            <person name="Jarvis D.E."/>
            <person name="Ho Y.S."/>
            <person name="Lightfoot D.J."/>
            <person name="Schmoeckel S.M."/>
            <person name="Li B."/>
            <person name="Borm T.J.A."/>
            <person name="Ohyanagi H."/>
            <person name="Mineta K."/>
            <person name="Michell C.T."/>
            <person name="Saber N."/>
            <person name="Kharbatia N.M."/>
            <person name="Rupper R.R."/>
            <person name="Sharp A.R."/>
            <person name="Dally N."/>
            <person name="Boughton B.A."/>
            <person name="Woo Y.H."/>
            <person name="Gao G."/>
            <person name="Schijlen E.G.W.M."/>
            <person name="Guo X."/>
            <person name="Momin A.A."/>
            <person name="Negrao S."/>
            <person name="Al-Babili S."/>
            <person name="Gehring C."/>
            <person name="Roessner U."/>
            <person name="Jung C."/>
            <person name="Murphy K."/>
            <person name="Arold S.T."/>
            <person name="Gojobori T."/>
            <person name="van der Linden C.G."/>
            <person name="van Loo E.N."/>
            <person name="Jellen E.N."/>
            <person name="Maughan P.J."/>
            <person name="Tester M."/>
        </authorList>
    </citation>
    <scope>NUCLEOTIDE SEQUENCE [LARGE SCALE GENOMIC DNA]</scope>
    <source>
        <strain evidence="2">cv. PI 614886</strain>
    </source>
</reference>
<dbReference type="Proteomes" id="UP000596660">
    <property type="component" value="Unplaced"/>
</dbReference>
<evidence type="ECO:0000256" key="1">
    <source>
        <dbReference type="SAM" id="MobiDB-lite"/>
    </source>
</evidence>
<proteinExistence type="predicted"/>
<dbReference type="AlphaFoldDB" id="A0A803MUG9"/>
<evidence type="ECO:0000313" key="3">
    <source>
        <dbReference type="Proteomes" id="UP000596660"/>
    </source>
</evidence>
<dbReference type="EnsemblPlants" id="AUR62035481-RA">
    <property type="protein sequence ID" value="AUR62035481-RA:cds"/>
    <property type="gene ID" value="AUR62035481"/>
</dbReference>
<dbReference type="Gramene" id="AUR62035481-RA">
    <property type="protein sequence ID" value="AUR62035481-RA:cds"/>
    <property type="gene ID" value="AUR62035481"/>
</dbReference>